<dbReference type="EMBL" id="BPVZ01000077">
    <property type="protein sequence ID" value="GKV27901.1"/>
    <property type="molecule type" value="Genomic_DNA"/>
</dbReference>
<gene>
    <name evidence="2" type="ORF">SLEP1_g37019</name>
</gene>
<dbReference type="Proteomes" id="UP001054252">
    <property type="component" value="Unassembled WGS sequence"/>
</dbReference>
<name>A0AAV5KTL2_9ROSI</name>
<evidence type="ECO:0000259" key="1">
    <source>
        <dbReference type="Pfam" id="PF24750"/>
    </source>
</evidence>
<organism evidence="2 3">
    <name type="scientific">Rubroshorea leprosula</name>
    <dbReference type="NCBI Taxonomy" id="152421"/>
    <lineage>
        <taxon>Eukaryota</taxon>
        <taxon>Viridiplantae</taxon>
        <taxon>Streptophyta</taxon>
        <taxon>Embryophyta</taxon>
        <taxon>Tracheophyta</taxon>
        <taxon>Spermatophyta</taxon>
        <taxon>Magnoliopsida</taxon>
        <taxon>eudicotyledons</taxon>
        <taxon>Gunneridae</taxon>
        <taxon>Pentapetalae</taxon>
        <taxon>rosids</taxon>
        <taxon>malvids</taxon>
        <taxon>Malvales</taxon>
        <taxon>Dipterocarpaceae</taxon>
        <taxon>Rubroshorea</taxon>
    </lineage>
</organism>
<proteinExistence type="predicted"/>
<dbReference type="PANTHER" id="PTHR35546:SF121">
    <property type="entry name" value="F-BOX PROTEIN"/>
    <property type="match status" value="1"/>
</dbReference>
<accession>A0AAV5KTL2</accession>
<sequence>MPFQPGNGVFLDCCNRLLLYQVMSACQYYICSPASKQVVQIPRDSTHERSRYAALAFHPLESPHYRVVRFNHWPNYPESDTVTLDLFSLESGKWLSHLMPMETTVKVDLWIKCCVYLNGVLYRSSHSKHLLHFDLNEMNALATELPNMGTADVWGFIGVSRGCLYYSNQDDSTLFVWALEVQHKVSRWILKHTIHINDFVKDCSGGIWCLINNNSWPKP</sequence>
<feature type="domain" description="F-box protein At3g26010-like beta-propeller" evidence="1">
    <location>
        <begin position="11"/>
        <end position="197"/>
    </location>
</feature>
<reference evidence="2 3" key="1">
    <citation type="journal article" date="2021" name="Commun. Biol.">
        <title>The genome of Shorea leprosula (Dipterocarpaceae) highlights the ecological relevance of drought in aseasonal tropical rainforests.</title>
        <authorList>
            <person name="Ng K.K.S."/>
            <person name="Kobayashi M.J."/>
            <person name="Fawcett J.A."/>
            <person name="Hatakeyama M."/>
            <person name="Paape T."/>
            <person name="Ng C.H."/>
            <person name="Ang C.C."/>
            <person name="Tnah L.H."/>
            <person name="Lee C.T."/>
            <person name="Nishiyama T."/>
            <person name="Sese J."/>
            <person name="O'Brien M.J."/>
            <person name="Copetti D."/>
            <person name="Mohd Noor M.I."/>
            <person name="Ong R.C."/>
            <person name="Putra M."/>
            <person name="Sireger I.Z."/>
            <person name="Indrioko S."/>
            <person name="Kosugi Y."/>
            <person name="Izuno A."/>
            <person name="Isagi Y."/>
            <person name="Lee S.L."/>
            <person name="Shimizu K.K."/>
        </authorList>
    </citation>
    <scope>NUCLEOTIDE SEQUENCE [LARGE SCALE GENOMIC DNA]</scope>
    <source>
        <strain evidence="2">214</strain>
    </source>
</reference>
<dbReference type="InterPro" id="IPR056592">
    <property type="entry name" value="Beta-prop_At3g26010-like"/>
</dbReference>
<protein>
    <recommendedName>
        <fullName evidence="1">F-box protein At3g26010-like beta-propeller domain-containing protein</fullName>
    </recommendedName>
</protein>
<keyword evidence="3" id="KW-1185">Reference proteome</keyword>
<evidence type="ECO:0000313" key="2">
    <source>
        <dbReference type="EMBL" id="GKV27901.1"/>
    </source>
</evidence>
<evidence type="ECO:0000313" key="3">
    <source>
        <dbReference type="Proteomes" id="UP001054252"/>
    </source>
</evidence>
<dbReference type="AlphaFoldDB" id="A0AAV5KTL2"/>
<comment type="caution">
    <text evidence="2">The sequence shown here is derived from an EMBL/GenBank/DDBJ whole genome shotgun (WGS) entry which is preliminary data.</text>
</comment>
<dbReference type="Pfam" id="PF24750">
    <property type="entry name" value="b-prop_At3g26010-like"/>
    <property type="match status" value="1"/>
</dbReference>
<dbReference type="PANTHER" id="PTHR35546">
    <property type="entry name" value="F-BOX PROTEIN INTERACTION DOMAIN PROTEIN-RELATED"/>
    <property type="match status" value="1"/>
</dbReference>
<dbReference type="InterPro" id="IPR055290">
    <property type="entry name" value="At3g26010-like"/>
</dbReference>